<evidence type="ECO:0000259" key="3">
    <source>
        <dbReference type="SMART" id="SM00824"/>
    </source>
</evidence>
<dbReference type="SMART" id="SM00824">
    <property type="entry name" value="PKS_TE"/>
    <property type="match status" value="1"/>
</dbReference>
<sequence length="267" mass="28750">MSAAENWFRRSPAFGRTAGAGTATVPGPVRTRLRLVCLPHAGGNSQLFRGWQARLPSDIEVLAVCYPGRRERMGEPCVESMDELADRITAALTPYRDLPLALFGHSMGAAVAYEVAARLEAGHGEPAVQLLVSARDAPHRIRPTALHRAADEVLVAGVSRLGTLGGDVYSIPALRELLLPVLRSDYRLIETYQPQRPVRLRTAITAYQGDRDPATAGAGMLGWEELTSGGFARRSFPGDHFYLAPQESALTADIAARLARVGSGLTV</sequence>
<keyword evidence="5" id="KW-1185">Reference proteome</keyword>
<accession>A0ABV6Y0P6</accession>
<evidence type="ECO:0000256" key="1">
    <source>
        <dbReference type="ARBA" id="ARBA00007169"/>
    </source>
</evidence>
<dbReference type="InterPro" id="IPR012223">
    <property type="entry name" value="TEII"/>
</dbReference>
<dbReference type="Pfam" id="PF00975">
    <property type="entry name" value="Thioesterase"/>
    <property type="match status" value="1"/>
</dbReference>
<dbReference type="PANTHER" id="PTHR11487:SF0">
    <property type="entry name" value="S-ACYL FATTY ACID SYNTHASE THIOESTERASE, MEDIUM CHAIN"/>
    <property type="match status" value="1"/>
</dbReference>
<dbReference type="GO" id="GO:0016787">
    <property type="term" value="F:hydrolase activity"/>
    <property type="evidence" value="ECO:0007669"/>
    <property type="project" value="UniProtKB-KW"/>
</dbReference>
<dbReference type="Proteomes" id="UP001592581">
    <property type="component" value="Unassembled WGS sequence"/>
</dbReference>
<keyword evidence="2 4" id="KW-0378">Hydrolase</keyword>
<dbReference type="InterPro" id="IPR029058">
    <property type="entry name" value="AB_hydrolase_fold"/>
</dbReference>
<organism evidence="4 5">
    <name type="scientific">Streptacidiphilus jeojiensis</name>
    <dbReference type="NCBI Taxonomy" id="3229225"/>
    <lineage>
        <taxon>Bacteria</taxon>
        <taxon>Bacillati</taxon>
        <taxon>Actinomycetota</taxon>
        <taxon>Actinomycetes</taxon>
        <taxon>Kitasatosporales</taxon>
        <taxon>Streptomycetaceae</taxon>
        <taxon>Streptacidiphilus</taxon>
    </lineage>
</organism>
<evidence type="ECO:0000313" key="4">
    <source>
        <dbReference type="EMBL" id="MFC1444069.1"/>
    </source>
</evidence>
<proteinExistence type="inferred from homology"/>
<name>A0ABV6Y0P6_9ACTN</name>
<dbReference type="InterPro" id="IPR001031">
    <property type="entry name" value="Thioesterase"/>
</dbReference>
<evidence type="ECO:0000313" key="5">
    <source>
        <dbReference type="Proteomes" id="UP001592581"/>
    </source>
</evidence>
<dbReference type="RefSeq" id="WP_380568876.1">
    <property type="nucleotide sequence ID" value="NZ_JBEUKS010000021.1"/>
</dbReference>
<dbReference type="InterPro" id="IPR020802">
    <property type="entry name" value="TesA-like"/>
</dbReference>
<reference evidence="4 5" key="1">
    <citation type="submission" date="2024-06" db="EMBL/GenBank/DDBJ databases">
        <authorList>
            <person name="Lee S.D."/>
        </authorList>
    </citation>
    <scope>NUCLEOTIDE SEQUENCE [LARGE SCALE GENOMIC DNA]</scope>
    <source>
        <strain evidence="4 5">N1-10</strain>
    </source>
</reference>
<comment type="caution">
    <text evidence="4">The sequence shown here is derived from an EMBL/GenBank/DDBJ whole genome shotgun (WGS) entry which is preliminary data.</text>
</comment>
<dbReference type="PANTHER" id="PTHR11487">
    <property type="entry name" value="THIOESTERASE"/>
    <property type="match status" value="1"/>
</dbReference>
<dbReference type="Gene3D" id="3.40.50.1820">
    <property type="entry name" value="alpha/beta hydrolase"/>
    <property type="match status" value="1"/>
</dbReference>
<comment type="similarity">
    <text evidence="1">Belongs to the thioesterase family.</text>
</comment>
<dbReference type="SUPFAM" id="SSF53474">
    <property type="entry name" value="alpha/beta-Hydrolases"/>
    <property type="match status" value="1"/>
</dbReference>
<dbReference type="EMBL" id="JBEUKS010000021">
    <property type="protein sequence ID" value="MFC1444069.1"/>
    <property type="molecule type" value="Genomic_DNA"/>
</dbReference>
<evidence type="ECO:0000256" key="2">
    <source>
        <dbReference type="ARBA" id="ARBA00022801"/>
    </source>
</evidence>
<gene>
    <name evidence="4" type="ORF">ABUW04_38120</name>
</gene>
<feature type="domain" description="Thioesterase TesA-like" evidence="3">
    <location>
        <begin position="36"/>
        <end position="259"/>
    </location>
</feature>
<protein>
    <submittedName>
        <fullName evidence="4">Alpha/beta fold hydrolase</fullName>
    </submittedName>
</protein>